<feature type="transmembrane region" description="Helical" evidence="1">
    <location>
        <begin position="12"/>
        <end position="36"/>
    </location>
</feature>
<gene>
    <name evidence="3" type="ORF">Ahy_B10g101169</name>
</gene>
<dbReference type="PANTHER" id="PTHR12482:SF11">
    <property type="entry name" value="LIPASE YOR059C ISOFORM X1"/>
    <property type="match status" value="1"/>
</dbReference>
<evidence type="ECO:0000256" key="1">
    <source>
        <dbReference type="SAM" id="Phobius"/>
    </source>
</evidence>
<dbReference type="Proteomes" id="UP000289738">
    <property type="component" value="Chromosome B10"/>
</dbReference>
<dbReference type="AlphaFoldDB" id="A0A444WYQ8"/>
<accession>A0A444WYQ8</accession>
<dbReference type="PANTHER" id="PTHR12482">
    <property type="entry name" value="LIPASE ROG1-RELATED-RELATED"/>
    <property type="match status" value="1"/>
</dbReference>
<dbReference type="Gene3D" id="3.40.50.1820">
    <property type="entry name" value="alpha/beta hydrolase"/>
    <property type="match status" value="1"/>
</dbReference>
<keyword evidence="1" id="KW-0472">Membrane</keyword>
<dbReference type="InterPro" id="IPR007751">
    <property type="entry name" value="DUF676_lipase-like"/>
</dbReference>
<feature type="domain" description="DUF676" evidence="2">
    <location>
        <begin position="130"/>
        <end position="358"/>
    </location>
</feature>
<evidence type="ECO:0000259" key="2">
    <source>
        <dbReference type="Pfam" id="PF05057"/>
    </source>
</evidence>
<keyword evidence="1" id="KW-1133">Transmembrane helix</keyword>
<reference evidence="3 4" key="1">
    <citation type="submission" date="2019-01" db="EMBL/GenBank/DDBJ databases">
        <title>Sequencing of cultivated peanut Arachis hypogaea provides insights into genome evolution and oil improvement.</title>
        <authorList>
            <person name="Chen X."/>
        </authorList>
    </citation>
    <scope>NUCLEOTIDE SEQUENCE [LARGE SCALE GENOMIC DNA]</scope>
    <source>
        <strain evidence="4">cv. Fuhuasheng</strain>
        <tissue evidence="3">Leaves</tissue>
    </source>
</reference>
<dbReference type="FunFam" id="3.40.50.1820:FF:000175">
    <property type="entry name" value="Hydrolase-like protein family"/>
    <property type="match status" value="1"/>
</dbReference>
<proteinExistence type="predicted"/>
<dbReference type="InterPro" id="IPR029058">
    <property type="entry name" value="AB_hydrolase_fold"/>
</dbReference>
<keyword evidence="4" id="KW-1185">Reference proteome</keyword>
<protein>
    <recommendedName>
        <fullName evidence="2">DUF676 domain-containing protein</fullName>
    </recommendedName>
</protein>
<dbReference type="Pfam" id="PF05057">
    <property type="entry name" value="DUF676"/>
    <property type="match status" value="1"/>
</dbReference>
<dbReference type="Gramene" id="arahy.Tifrunner.gnm2.ann2.Ah20g041600.1">
    <property type="protein sequence ID" value="arahy.Tifrunner.gnm2.ann2.Ah20g041600.1-CDS"/>
    <property type="gene ID" value="arahy.Tifrunner.gnm2.ann2.Ah20g041600"/>
</dbReference>
<organism evidence="3 4">
    <name type="scientific">Arachis hypogaea</name>
    <name type="common">Peanut</name>
    <dbReference type="NCBI Taxonomy" id="3818"/>
    <lineage>
        <taxon>Eukaryota</taxon>
        <taxon>Viridiplantae</taxon>
        <taxon>Streptophyta</taxon>
        <taxon>Embryophyta</taxon>
        <taxon>Tracheophyta</taxon>
        <taxon>Spermatophyta</taxon>
        <taxon>Magnoliopsida</taxon>
        <taxon>eudicotyledons</taxon>
        <taxon>Gunneridae</taxon>
        <taxon>Pentapetalae</taxon>
        <taxon>rosids</taxon>
        <taxon>fabids</taxon>
        <taxon>Fabales</taxon>
        <taxon>Fabaceae</taxon>
        <taxon>Papilionoideae</taxon>
        <taxon>50 kb inversion clade</taxon>
        <taxon>dalbergioids sensu lato</taxon>
        <taxon>Dalbergieae</taxon>
        <taxon>Pterocarpus clade</taxon>
        <taxon>Arachis</taxon>
    </lineage>
</organism>
<dbReference type="InterPro" id="IPR044294">
    <property type="entry name" value="Lipase-like"/>
</dbReference>
<dbReference type="SUPFAM" id="SSF53474">
    <property type="entry name" value="alpha/beta-Hydrolases"/>
    <property type="match status" value="1"/>
</dbReference>
<dbReference type="EMBL" id="SDMP01000020">
    <property type="protein sequence ID" value="RYQ82586.1"/>
    <property type="molecule type" value="Genomic_DNA"/>
</dbReference>
<evidence type="ECO:0000313" key="4">
    <source>
        <dbReference type="Proteomes" id="UP000289738"/>
    </source>
</evidence>
<keyword evidence="1" id="KW-0812">Transmembrane</keyword>
<comment type="caution">
    <text evidence="3">The sequence shown here is derived from an EMBL/GenBank/DDBJ whole genome shotgun (WGS) entry which is preliminary data.</text>
</comment>
<dbReference type="STRING" id="3818.A0A444WYQ8"/>
<name>A0A444WYQ8_ARAHY</name>
<evidence type="ECO:0000313" key="3">
    <source>
        <dbReference type="EMBL" id="RYQ82586.1"/>
    </source>
</evidence>
<sequence>MGNASTFIHLYMNLLLSIFLSIAYWLLAYCIVYNLIHSYVFMATAPLIHTRYVYSPQIASHYRINGSQQRPSYSSSSSSSSSYSASNFSSIFLSGRNRGQRKHSVGAQAMSTTTQGNSIAITASNINNGPEHLLVLVHGIMSSSSDWTYTEAELTRHLGKNFLIYASSSNTYTKTFSGIDEAGKRLADEVMQVVKKTKSLKRISFLAHSLGGLFARYAVAVLYSPDTSTSGQLGDSQNCTMENSERTNFSKGGLIAGLEPINFITLATPHLGVRGKNQLPFLFGVTILEKIAAPVASLFVGKTGTQLFLTDGNPNKPPLLLRMASDCEDGKFISALGTFRFRTVYANVSYDHMVGWRTSSIRRETELGKPPSQFVDGYKHVVDVKYCTPVPSDGSQFTPRAMKAKETAQNASYTENTVEYHQIMEEEMIRGLQQLGWKKVDVNFRSATLPFFAHYNIHVKNERLHNAGVGVIAHVADSLRQSEATILAPSF</sequence>